<organism evidence="7 8">
    <name type="scientific">Aaosphaeria arxii CBS 175.79</name>
    <dbReference type="NCBI Taxonomy" id="1450172"/>
    <lineage>
        <taxon>Eukaryota</taxon>
        <taxon>Fungi</taxon>
        <taxon>Dikarya</taxon>
        <taxon>Ascomycota</taxon>
        <taxon>Pezizomycotina</taxon>
        <taxon>Dothideomycetes</taxon>
        <taxon>Pleosporomycetidae</taxon>
        <taxon>Pleosporales</taxon>
        <taxon>Pleosporales incertae sedis</taxon>
        <taxon>Aaosphaeria</taxon>
    </lineage>
</organism>
<evidence type="ECO:0000313" key="8">
    <source>
        <dbReference type="Proteomes" id="UP000799778"/>
    </source>
</evidence>
<keyword evidence="8" id="KW-1185">Reference proteome</keyword>
<gene>
    <name evidence="7" type="ORF">BU24DRAFT_252723</name>
</gene>
<sequence>MGSEKRKRQDELVNRPKKKSSTGPPTGNIKVQFVQNSDVLGPVLATTPGLNCPRDIAFKPYKSSKILPGSATQELLLQSSAHPRLDYTASEEKDGSSDSMLTDYIGVYDPVTQKLQLVQVPKLTVRSTLRSEVEEVREEEAKARMTMAQKKYNLTAEFGSKKSKKAIQERMANRIARGDPNEPTEENPVADAIMQGMDATNGKMPTKEELEAELDSSKPRPKANLAAEYPADVYPIDTIVGKELMALIPIKDWLDSAEEGKGVQVASKYVARRILKLAKNKDVQKLKVLKFILLCVNFNAALRTKGKGPKNVPPKDKLITAMGDDIPPAVVDSIRRKFVSAQNDMPRWNIDNLMTHTAAAALIVDGFEVDVNDLRDDLKIENKDIKAYFQEIGCKVNPPTQTEQQKLKISKAEGINHSIAKLRIPLSFPRISKGRSNQPRR</sequence>
<reference evidence="7" key="1">
    <citation type="journal article" date="2020" name="Stud. Mycol.">
        <title>101 Dothideomycetes genomes: a test case for predicting lifestyles and emergence of pathogens.</title>
        <authorList>
            <person name="Haridas S."/>
            <person name="Albert R."/>
            <person name="Binder M."/>
            <person name="Bloem J."/>
            <person name="Labutti K."/>
            <person name="Salamov A."/>
            <person name="Andreopoulos B."/>
            <person name="Baker S."/>
            <person name="Barry K."/>
            <person name="Bills G."/>
            <person name="Bluhm B."/>
            <person name="Cannon C."/>
            <person name="Castanera R."/>
            <person name="Culley D."/>
            <person name="Daum C."/>
            <person name="Ezra D."/>
            <person name="Gonzalez J."/>
            <person name="Henrissat B."/>
            <person name="Kuo A."/>
            <person name="Liang C."/>
            <person name="Lipzen A."/>
            <person name="Lutzoni F."/>
            <person name="Magnuson J."/>
            <person name="Mondo S."/>
            <person name="Nolan M."/>
            <person name="Ohm R."/>
            <person name="Pangilinan J."/>
            <person name="Park H.-J."/>
            <person name="Ramirez L."/>
            <person name="Alfaro M."/>
            <person name="Sun H."/>
            <person name="Tritt A."/>
            <person name="Yoshinaga Y."/>
            <person name="Zwiers L.-H."/>
            <person name="Turgeon B."/>
            <person name="Goodwin S."/>
            <person name="Spatafora J."/>
            <person name="Crous P."/>
            <person name="Grigoriev I."/>
        </authorList>
    </citation>
    <scope>NUCLEOTIDE SEQUENCE</scope>
    <source>
        <strain evidence="7">CBS 175.79</strain>
    </source>
</reference>
<protein>
    <submittedName>
        <fullName evidence="7">RNA polymerase I associated factor, A49-like protein</fullName>
    </submittedName>
</protein>
<dbReference type="AlphaFoldDB" id="A0A6A5XHW5"/>
<keyword evidence="3" id="KW-0240">DNA-directed RNA polymerase</keyword>
<evidence type="ECO:0000256" key="5">
    <source>
        <dbReference type="ARBA" id="ARBA00023242"/>
    </source>
</evidence>
<feature type="region of interest" description="Disordered" evidence="6">
    <location>
        <begin position="1"/>
        <end position="30"/>
    </location>
</feature>
<dbReference type="OrthoDB" id="532500at2759"/>
<evidence type="ECO:0000256" key="4">
    <source>
        <dbReference type="ARBA" id="ARBA00023163"/>
    </source>
</evidence>
<evidence type="ECO:0000256" key="3">
    <source>
        <dbReference type="ARBA" id="ARBA00022478"/>
    </source>
</evidence>
<accession>A0A6A5XHW5</accession>
<dbReference type="RefSeq" id="XP_033380808.1">
    <property type="nucleotide sequence ID" value="XM_033522403.1"/>
</dbReference>
<dbReference type="Pfam" id="PF06870">
    <property type="entry name" value="RNA_pol_I_A49"/>
    <property type="match status" value="1"/>
</dbReference>
<evidence type="ECO:0000256" key="6">
    <source>
        <dbReference type="SAM" id="MobiDB-lite"/>
    </source>
</evidence>
<comment type="similarity">
    <text evidence="2">Belongs to the eukaryotic RPA49/POLR1E RNA polymerase subunit family.</text>
</comment>
<evidence type="ECO:0000256" key="1">
    <source>
        <dbReference type="ARBA" id="ARBA00004604"/>
    </source>
</evidence>
<dbReference type="PANTHER" id="PTHR14440">
    <property type="entry name" value="DNA-DIRECTED RNA POLYMERASE I SUBUNIT RPA49"/>
    <property type="match status" value="1"/>
</dbReference>
<evidence type="ECO:0000256" key="2">
    <source>
        <dbReference type="ARBA" id="ARBA00009430"/>
    </source>
</evidence>
<name>A0A6A5XHW5_9PLEO</name>
<dbReference type="GO" id="GO:0000428">
    <property type="term" value="C:DNA-directed RNA polymerase complex"/>
    <property type="evidence" value="ECO:0007669"/>
    <property type="project" value="UniProtKB-KW"/>
</dbReference>
<dbReference type="EMBL" id="ML978072">
    <property type="protein sequence ID" value="KAF2012469.1"/>
    <property type="molecule type" value="Genomic_DNA"/>
</dbReference>
<dbReference type="GO" id="GO:0003677">
    <property type="term" value="F:DNA binding"/>
    <property type="evidence" value="ECO:0007669"/>
    <property type="project" value="InterPro"/>
</dbReference>
<dbReference type="GeneID" id="54279800"/>
<evidence type="ECO:0000313" key="7">
    <source>
        <dbReference type="EMBL" id="KAF2012469.1"/>
    </source>
</evidence>
<keyword evidence="4" id="KW-0804">Transcription</keyword>
<dbReference type="GO" id="GO:0005730">
    <property type="term" value="C:nucleolus"/>
    <property type="evidence" value="ECO:0007669"/>
    <property type="project" value="UniProtKB-SubCell"/>
</dbReference>
<proteinExistence type="inferred from homology"/>
<dbReference type="Proteomes" id="UP000799778">
    <property type="component" value="Unassembled WGS sequence"/>
</dbReference>
<dbReference type="GO" id="GO:0006351">
    <property type="term" value="P:DNA-templated transcription"/>
    <property type="evidence" value="ECO:0007669"/>
    <property type="project" value="InterPro"/>
</dbReference>
<comment type="subcellular location">
    <subcellularLocation>
        <location evidence="1">Nucleus</location>
        <location evidence="1">Nucleolus</location>
    </subcellularLocation>
</comment>
<dbReference type="InterPro" id="IPR009668">
    <property type="entry name" value="RNA_pol-assoc_fac_A49-like"/>
</dbReference>
<keyword evidence="5" id="KW-0539">Nucleus</keyword>